<dbReference type="GO" id="GO:0003700">
    <property type="term" value="F:DNA-binding transcription factor activity"/>
    <property type="evidence" value="ECO:0007669"/>
    <property type="project" value="InterPro"/>
</dbReference>
<dbReference type="PANTHER" id="PTHR30126:SF98">
    <property type="entry name" value="HTH-TYPE TRANSCRIPTIONAL ACTIVATOR BAUR"/>
    <property type="match status" value="1"/>
</dbReference>
<dbReference type="PANTHER" id="PTHR30126">
    <property type="entry name" value="HTH-TYPE TRANSCRIPTIONAL REGULATOR"/>
    <property type="match status" value="1"/>
</dbReference>
<dbReference type="KEGG" id="htq:FRZ44_14940"/>
<evidence type="ECO:0000256" key="3">
    <source>
        <dbReference type="ARBA" id="ARBA00023125"/>
    </source>
</evidence>
<dbReference type="PROSITE" id="PS50931">
    <property type="entry name" value="HTH_LYSR"/>
    <property type="match status" value="1"/>
</dbReference>
<dbReference type="GO" id="GO:0000976">
    <property type="term" value="F:transcription cis-regulatory region binding"/>
    <property type="evidence" value="ECO:0007669"/>
    <property type="project" value="TreeGrafter"/>
</dbReference>
<evidence type="ECO:0000256" key="2">
    <source>
        <dbReference type="ARBA" id="ARBA00023015"/>
    </source>
</evidence>
<dbReference type="Pfam" id="PF00126">
    <property type="entry name" value="HTH_1"/>
    <property type="match status" value="1"/>
</dbReference>
<keyword evidence="7" id="KW-1185">Reference proteome</keyword>
<dbReference type="CDD" id="cd05466">
    <property type="entry name" value="PBP2_LTTR_substrate"/>
    <property type="match status" value="1"/>
</dbReference>
<dbReference type="SUPFAM" id="SSF46785">
    <property type="entry name" value="Winged helix' DNA-binding domain"/>
    <property type="match status" value="1"/>
</dbReference>
<sequence>MKRSQSRQFNLADVDLRLLKVFHAVARNRGFSAAQTDLGLSAATVSNHIAKLETRLGVRLCERGRRGFSLTEEGARIHEASLSLFRSLDNFSGIVGSVRGELAGQVHFGTVDAMYTNAGLGLPRAFEAFYDLAPKVMLNIETASPQQLQQRLLDGRYSLILTPIQTPHASIHAEPVFEENQALYCGDRHPLFAVPSRKLRPAMFSQFPYAARSYMANWTSPDNVAFQPAAMTAHMESLLMLILSGRFLGYLPCHYAEDWVKRGKLRSLLPDVMSYVDTFYLAQLASDRNRVISTLHDCVKNLVSGSPMPRY</sequence>
<dbReference type="Proteomes" id="UP000326202">
    <property type="component" value="Chromosome"/>
</dbReference>
<evidence type="ECO:0000313" key="6">
    <source>
        <dbReference type="EMBL" id="QEX16202.1"/>
    </source>
</evidence>
<feature type="domain" description="HTH lysR-type" evidence="5">
    <location>
        <begin position="14"/>
        <end position="71"/>
    </location>
</feature>
<dbReference type="Gene3D" id="1.10.10.10">
    <property type="entry name" value="Winged helix-like DNA-binding domain superfamily/Winged helix DNA-binding domain"/>
    <property type="match status" value="1"/>
</dbReference>
<keyword evidence="4" id="KW-0804">Transcription</keyword>
<evidence type="ECO:0000256" key="4">
    <source>
        <dbReference type="ARBA" id="ARBA00023163"/>
    </source>
</evidence>
<comment type="similarity">
    <text evidence="1">Belongs to the LysR transcriptional regulatory family.</text>
</comment>
<dbReference type="RefSeq" id="WP_151176586.1">
    <property type="nucleotide sequence ID" value="NZ_CP042906.1"/>
</dbReference>
<accession>A0A5J6MFG8</accession>
<dbReference type="InterPro" id="IPR000847">
    <property type="entry name" value="LysR_HTH_N"/>
</dbReference>
<reference evidence="6 7" key="1">
    <citation type="submission" date="2019-08" db="EMBL/GenBank/DDBJ databases">
        <title>Hyperibacter terrae gen. nov., sp. nov. and Hyperibacter viscosus sp. nov., two new members in the family Rhodospirillaceae isolated from the rhizosphere of Hypericum perforatum.</title>
        <authorList>
            <person name="Noviana Z."/>
        </authorList>
    </citation>
    <scope>NUCLEOTIDE SEQUENCE [LARGE SCALE GENOMIC DNA]</scope>
    <source>
        <strain evidence="6 7">R5913</strain>
    </source>
</reference>
<dbReference type="SUPFAM" id="SSF53850">
    <property type="entry name" value="Periplasmic binding protein-like II"/>
    <property type="match status" value="1"/>
</dbReference>
<proteinExistence type="inferred from homology"/>
<evidence type="ECO:0000259" key="5">
    <source>
        <dbReference type="PROSITE" id="PS50931"/>
    </source>
</evidence>
<dbReference type="OrthoDB" id="7506954at2"/>
<evidence type="ECO:0000256" key="1">
    <source>
        <dbReference type="ARBA" id="ARBA00009437"/>
    </source>
</evidence>
<keyword evidence="2" id="KW-0805">Transcription regulation</keyword>
<dbReference type="EMBL" id="CP042906">
    <property type="protein sequence ID" value="QEX16202.1"/>
    <property type="molecule type" value="Genomic_DNA"/>
</dbReference>
<dbReference type="InterPro" id="IPR036388">
    <property type="entry name" value="WH-like_DNA-bd_sf"/>
</dbReference>
<dbReference type="Gene3D" id="3.40.190.290">
    <property type="match status" value="1"/>
</dbReference>
<keyword evidence="3" id="KW-0238">DNA-binding</keyword>
<dbReference type="InterPro" id="IPR005119">
    <property type="entry name" value="LysR_subst-bd"/>
</dbReference>
<protein>
    <submittedName>
        <fullName evidence="6">LysR family transcriptional regulator</fullName>
    </submittedName>
</protein>
<name>A0A5J6MFG8_9PROT</name>
<gene>
    <name evidence="6" type="ORF">FRZ44_14940</name>
</gene>
<dbReference type="AlphaFoldDB" id="A0A5J6MFG8"/>
<dbReference type="InterPro" id="IPR036390">
    <property type="entry name" value="WH_DNA-bd_sf"/>
</dbReference>
<organism evidence="6 7">
    <name type="scientific">Hypericibacter terrae</name>
    <dbReference type="NCBI Taxonomy" id="2602015"/>
    <lineage>
        <taxon>Bacteria</taxon>
        <taxon>Pseudomonadati</taxon>
        <taxon>Pseudomonadota</taxon>
        <taxon>Alphaproteobacteria</taxon>
        <taxon>Rhodospirillales</taxon>
        <taxon>Dongiaceae</taxon>
        <taxon>Hypericibacter</taxon>
    </lineage>
</organism>
<dbReference type="Pfam" id="PF03466">
    <property type="entry name" value="LysR_substrate"/>
    <property type="match status" value="1"/>
</dbReference>
<evidence type="ECO:0000313" key="7">
    <source>
        <dbReference type="Proteomes" id="UP000326202"/>
    </source>
</evidence>